<dbReference type="InterPro" id="IPR005804">
    <property type="entry name" value="FA_desaturase_dom"/>
</dbReference>
<dbReference type="GO" id="GO:0016020">
    <property type="term" value="C:membrane"/>
    <property type="evidence" value="ECO:0007669"/>
    <property type="project" value="UniProtKB-SubCell"/>
</dbReference>
<protein>
    <recommendedName>
        <fullName evidence="9">Cytochrome b5 heme-binding domain-containing protein</fullName>
    </recommendedName>
</protein>
<evidence type="ECO:0000256" key="2">
    <source>
        <dbReference type="ARBA" id="ARBA00009295"/>
    </source>
</evidence>
<dbReference type="GO" id="GO:0006629">
    <property type="term" value="P:lipid metabolic process"/>
    <property type="evidence" value="ECO:0007669"/>
    <property type="project" value="UniProtKB-KW"/>
</dbReference>
<reference evidence="10 11" key="1">
    <citation type="submission" date="2024-01" db="EMBL/GenBank/DDBJ databases">
        <title>The genome of the rayed Mediterranean limpet Patella caerulea (Linnaeus, 1758).</title>
        <authorList>
            <person name="Anh-Thu Weber A."/>
            <person name="Halstead-Nussloch G."/>
        </authorList>
    </citation>
    <scope>NUCLEOTIDE SEQUENCE [LARGE SCALE GENOMIC DNA]</scope>
    <source>
        <strain evidence="10">AATW-2023a</strain>
        <tissue evidence="10">Whole specimen</tissue>
    </source>
</reference>
<comment type="similarity">
    <text evidence="2">Belongs to the fatty acid desaturase type 1 family.</text>
</comment>
<keyword evidence="11" id="KW-1185">Reference proteome</keyword>
<gene>
    <name evidence="10" type="ORF">SNE40_023251</name>
</gene>
<name>A0AAN8FY38_PATCE</name>
<evidence type="ECO:0000313" key="10">
    <source>
        <dbReference type="EMBL" id="KAK6166597.1"/>
    </source>
</evidence>
<dbReference type="EMBL" id="JAZGQO010000021">
    <property type="protein sequence ID" value="KAK6166597.1"/>
    <property type="molecule type" value="Genomic_DNA"/>
</dbReference>
<keyword evidence="3 8" id="KW-0812">Transmembrane</keyword>
<proteinExistence type="inferred from homology"/>
<dbReference type="InterPro" id="IPR001199">
    <property type="entry name" value="Cyt_B5-like_heme/steroid-bd"/>
</dbReference>
<dbReference type="SUPFAM" id="SSF55856">
    <property type="entry name" value="Cytochrome b5-like heme/steroid binding domain"/>
    <property type="match status" value="1"/>
</dbReference>
<dbReference type="Pfam" id="PF00173">
    <property type="entry name" value="Cyt-b5"/>
    <property type="match status" value="1"/>
</dbReference>
<dbReference type="SMART" id="SM01117">
    <property type="entry name" value="Cyt-b5"/>
    <property type="match status" value="1"/>
</dbReference>
<evidence type="ECO:0000256" key="6">
    <source>
        <dbReference type="ARBA" id="ARBA00023098"/>
    </source>
</evidence>
<dbReference type="Proteomes" id="UP001347796">
    <property type="component" value="Unassembled WGS sequence"/>
</dbReference>
<dbReference type="PIRSF" id="PIRSF015921">
    <property type="entry name" value="FA_sphinglp_des"/>
    <property type="match status" value="1"/>
</dbReference>
<keyword evidence="4 8" id="KW-1133">Transmembrane helix</keyword>
<dbReference type="AlphaFoldDB" id="A0AAN8FY38"/>
<keyword evidence="7 8" id="KW-0472">Membrane</keyword>
<evidence type="ECO:0000256" key="1">
    <source>
        <dbReference type="ARBA" id="ARBA00004141"/>
    </source>
</evidence>
<organism evidence="10 11">
    <name type="scientific">Patella caerulea</name>
    <name type="common">Rayed Mediterranean limpet</name>
    <dbReference type="NCBI Taxonomy" id="87958"/>
    <lineage>
        <taxon>Eukaryota</taxon>
        <taxon>Metazoa</taxon>
        <taxon>Spiralia</taxon>
        <taxon>Lophotrochozoa</taxon>
        <taxon>Mollusca</taxon>
        <taxon>Gastropoda</taxon>
        <taxon>Patellogastropoda</taxon>
        <taxon>Patelloidea</taxon>
        <taxon>Patellidae</taxon>
        <taxon>Patella</taxon>
    </lineage>
</organism>
<feature type="transmembrane region" description="Helical" evidence="8">
    <location>
        <begin position="294"/>
        <end position="314"/>
    </location>
</feature>
<evidence type="ECO:0000256" key="4">
    <source>
        <dbReference type="ARBA" id="ARBA00022989"/>
    </source>
</evidence>
<dbReference type="Gene3D" id="3.10.120.10">
    <property type="entry name" value="Cytochrome b5-like heme/steroid binding domain"/>
    <property type="match status" value="1"/>
</dbReference>
<accession>A0AAN8FY38</accession>
<evidence type="ECO:0000256" key="8">
    <source>
        <dbReference type="SAM" id="Phobius"/>
    </source>
</evidence>
<dbReference type="PANTHER" id="PTHR19353">
    <property type="entry name" value="FATTY ACID DESATURASE 2"/>
    <property type="match status" value="1"/>
</dbReference>
<comment type="caution">
    <text evidence="10">The sequence shown here is derived from an EMBL/GenBank/DDBJ whole genome shotgun (WGS) entry which is preliminary data.</text>
</comment>
<comment type="subcellular location">
    <subcellularLocation>
        <location evidence="1">Membrane</location>
        <topology evidence="1">Multi-pass membrane protein</topology>
    </subcellularLocation>
</comment>
<dbReference type="Pfam" id="PF00487">
    <property type="entry name" value="FA_desaturase"/>
    <property type="match status" value="1"/>
</dbReference>
<dbReference type="PROSITE" id="PS50255">
    <property type="entry name" value="CYTOCHROME_B5_2"/>
    <property type="match status" value="1"/>
</dbReference>
<evidence type="ECO:0000256" key="5">
    <source>
        <dbReference type="ARBA" id="ARBA00023002"/>
    </source>
</evidence>
<evidence type="ECO:0000256" key="7">
    <source>
        <dbReference type="ARBA" id="ARBA00023136"/>
    </source>
</evidence>
<dbReference type="InterPro" id="IPR012171">
    <property type="entry name" value="Fatty_acid_desaturase"/>
</dbReference>
<feature type="transmembrane region" description="Helical" evidence="8">
    <location>
        <begin position="252"/>
        <end position="274"/>
    </location>
</feature>
<evidence type="ECO:0000313" key="11">
    <source>
        <dbReference type="Proteomes" id="UP001347796"/>
    </source>
</evidence>
<keyword evidence="5" id="KW-0560">Oxidoreductase</keyword>
<keyword evidence="6" id="KW-0443">Lipid metabolism</keyword>
<dbReference type="CDD" id="cd03506">
    <property type="entry name" value="Delta6-FADS-like"/>
    <property type="match status" value="1"/>
</dbReference>
<feature type="transmembrane region" description="Helical" evidence="8">
    <location>
        <begin position="146"/>
        <end position="165"/>
    </location>
</feature>
<evidence type="ECO:0000256" key="3">
    <source>
        <dbReference type="ARBA" id="ARBA00022692"/>
    </source>
</evidence>
<sequence length="431" mass="51440">MCQEEKRKDKLAEYSWEEIRQHATKTDRWLVIEGIVYDVSIWAKKHPGGERIIGNHAGEDATDAWTAFHADKKMVMKYLRPLMVGRLRPEDDYETDLQKDFRSLRRQVEEMDMFKPSKLFFALTLGQLVVFELLAVAIFWYFGTGVIPYLVASIFLVTAQAQAGWSQHDFGHLSVFKSSKWNHRIHIFILNLFKGASSSWWNYRHFQHHAKPNIIRKDPDIRLDYLFMVGKTLPIEWGKKKKGFMPYNKQHTYFYFVLPPLLLPIYFNFEIPYFLMKTKNYWELFWMYSFFARYLLMFYPFVGFWGTFILYFFVRFLESHWFVWTTQMNHIPMEVDKEKGRDWVTMQLAATCNVDPSFFNDWFSGHLNYQIEHHLFPSMPRHNLAKVMPLCKSLCKKHGIEYTSKPLLTAFKDIVGSLKESGELWLEAYNM</sequence>
<evidence type="ECO:0000259" key="9">
    <source>
        <dbReference type="PROSITE" id="PS50255"/>
    </source>
</evidence>
<dbReference type="GO" id="GO:0016717">
    <property type="term" value="F:oxidoreductase activity, acting on paired donors, with oxidation of a pair of donors resulting in the reduction of molecular oxygen to two molecules of water"/>
    <property type="evidence" value="ECO:0007669"/>
    <property type="project" value="TreeGrafter"/>
</dbReference>
<feature type="domain" description="Cytochrome b5 heme-binding" evidence="9">
    <location>
        <begin position="11"/>
        <end position="88"/>
    </location>
</feature>
<dbReference type="PANTHER" id="PTHR19353:SF88">
    <property type="entry name" value="DELTA(5) FATTY ACID DESATURASE FAT-4"/>
    <property type="match status" value="1"/>
</dbReference>
<dbReference type="InterPro" id="IPR036400">
    <property type="entry name" value="Cyt_B5-like_heme/steroid_sf"/>
</dbReference>
<feature type="transmembrane region" description="Helical" evidence="8">
    <location>
        <begin position="119"/>
        <end position="140"/>
    </location>
</feature>